<dbReference type="FunFam" id="1.10.287.20:FF:000001">
    <property type="entry name" value="Cytochrome b-c1 complex subunit 6"/>
    <property type="match status" value="1"/>
</dbReference>
<dbReference type="AlphaFoldDB" id="A0AAN7TT28"/>
<evidence type="ECO:0000259" key="10">
    <source>
        <dbReference type="Pfam" id="PF02320"/>
    </source>
</evidence>
<evidence type="ECO:0000313" key="12">
    <source>
        <dbReference type="Proteomes" id="UP001344447"/>
    </source>
</evidence>
<dbReference type="SUPFAM" id="SSF81531">
    <property type="entry name" value="Non-heme 11 kDa protein of cytochrome bc1 complex (Ubiquinol-cytochrome c reductase)"/>
    <property type="match status" value="1"/>
</dbReference>
<evidence type="ECO:0000256" key="4">
    <source>
        <dbReference type="ARBA" id="ARBA00022660"/>
    </source>
</evidence>
<protein>
    <recommendedName>
        <fullName evidence="10">Ubiquinol-cytochrome C reductase hinge domain-containing protein</fullName>
    </recommendedName>
</protein>
<keyword evidence="6" id="KW-0249">Electron transport</keyword>
<keyword evidence="12" id="KW-1185">Reference proteome</keyword>
<evidence type="ECO:0000256" key="5">
    <source>
        <dbReference type="ARBA" id="ARBA00022792"/>
    </source>
</evidence>
<sequence>MQTSECKVKGPIQENCASGCEKSWTAYQACAGRVAKLEHDEKANCLGQFLEHVQCIDKCLHSKMKR</sequence>
<evidence type="ECO:0000256" key="9">
    <source>
        <dbReference type="ARBA" id="ARBA00023157"/>
    </source>
</evidence>
<evidence type="ECO:0000256" key="8">
    <source>
        <dbReference type="ARBA" id="ARBA00023136"/>
    </source>
</evidence>
<comment type="subcellular location">
    <subcellularLocation>
        <location evidence="1">Mitochondrion inner membrane</location>
        <topology evidence="1">Peripheral membrane protein</topology>
        <orientation evidence="1">Intermembrane side</orientation>
    </subcellularLocation>
</comment>
<dbReference type="Gene3D" id="1.10.287.20">
    <property type="entry name" value="Ubiquinol-cytochrome C reductase hinge domain"/>
    <property type="match status" value="1"/>
</dbReference>
<keyword evidence="8" id="KW-0472">Membrane</keyword>
<evidence type="ECO:0000313" key="11">
    <source>
        <dbReference type="EMBL" id="KAK5574738.1"/>
    </source>
</evidence>
<organism evidence="11 12">
    <name type="scientific">Dictyostelium firmibasis</name>
    <dbReference type="NCBI Taxonomy" id="79012"/>
    <lineage>
        <taxon>Eukaryota</taxon>
        <taxon>Amoebozoa</taxon>
        <taxon>Evosea</taxon>
        <taxon>Eumycetozoa</taxon>
        <taxon>Dictyostelia</taxon>
        <taxon>Dictyosteliales</taxon>
        <taxon>Dictyosteliaceae</taxon>
        <taxon>Dictyostelium</taxon>
    </lineage>
</organism>
<evidence type="ECO:0000256" key="2">
    <source>
        <dbReference type="ARBA" id="ARBA00006498"/>
    </source>
</evidence>
<evidence type="ECO:0000256" key="1">
    <source>
        <dbReference type="ARBA" id="ARBA00004137"/>
    </source>
</evidence>
<keyword evidence="3" id="KW-0813">Transport</keyword>
<dbReference type="Pfam" id="PF02320">
    <property type="entry name" value="UCR_hinge"/>
    <property type="match status" value="1"/>
</dbReference>
<comment type="similarity">
    <text evidence="2">Belongs to the UQCRH/QCR6 family.</text>
</comment>
<keyword evidence="7" id="KW-0496">Mitochondrion</keyword>
<evidence type="ECO:0000256" key="6">
    <source>
        <dbReference type="ARBA" id="ARBA00022982"/>
    </source>
</evidence>
<name>A0AAN7TT28_9MYCE</name>
<comment type="caution">
    <text evidence="11">The sequence shown here is derived from an EMBL/GenBank/DDBJ whole genome shotgun (WGS) entry which is preliminary data.</text>
</comment>
<keyword evidence="9" id="KW-1015">Disulfide bond</keyword>
<evidence type="ECO:0000256" key="3">
    <source>
        <dbReference type="ARBA" id="ARBA00022448"/>
    </source>
</evidence>
<reference evidence="11 12" key="1">
    <citation type="submission" date="2023-11" db="EMBL/GenBank/DDBJ databases">
        <title>Dfirmibasis_genome.</title>
        <authorList>
            <person name="Edelbroek B."/>
            <person name="Kjellin J."/>
            <person name="Jerlstrom-Hultqvist J."/>
            <person name="Soderbom F."/>
        </authorList>
    </citation>
    <scope>NUCLEOTIDE SEQUENCE [LARGE SCALE GENOMIC DNA]</scope>
    <source>
        <strain evidence="11 12">TNS-C-14</strain>
    </source>
</reference>
<evidence type="ECO:0000256" key="7">
    <source>
        <dbReference type="ARBA" id="ARBA00023128"/>
    </source>
</evidence>
<dbReference type="InterPro" id="IPR023184">
    <property type="entry name" value="Ubol_cytC_Rdtase_hinge_dom"/>
</dbReference>
<dbReference type="EMBL" id="JAVFKY010000006">
    <property type="protein sequence ID" value="KAK5574738.1"/>
    <property type="molecule type" value="Genomic_DNA"/>
</dbReference>
<dbReference type="GO" id="GO:0005743">
    <property type="term" value="C:mitochondrial inner membrane"/>
    <property type="evidence" value="ECO:0007669"/>
    <property type="project" value="UniProtKB-SubCell"/>
</dbReference>
<proteinExistence type="inferred from homology"/>
<gene>
    <name evidence="11" type="ORF">RB653_009991</name>
</gene>
<dbReference type="InterPro" id="IPR036811">
    <property type="entry name" value="Ubol_cytC_Rdtase_hinge_dom_sf"/>
</dbReference>
<dbReference type="Proteomes" id="UP001344447">
    <property type="component" value="Unassembled WGS sequence"/>
</dbReference>
<keyword evidence="5" id="KW-0999">Mitochondrion inner membrane</keyword>
<keyword evidence="4" id="KW-0679">Respiratory chain</keyword>
<accession>A0AAN7TT28</accession>
<feature type="domain" description="Ubiquinol-cytochrome C reductase hinge" evidence="10">
    <location>
        <begin position="12"/>
        <end position="63"/>
    </location>
</feature>